<dbReference type="EMBL" id="JAUSUI010000005">
    <property type="protein sequence ID" value="MDQ0303803.1"/>
    <property type="molecule type" value="Genomic_DNA"/>
</dbReference>
<proteinExistence type="predicted"/>
<comment type="caution">
    <text evidence="1">The sequence shown here is derived from an EMBL/GenBank/DDBJ whole genome shotgun (WGS) entry which is preliminary data.</text>
</comment>
<keyword evidence="2" id="KW-1185">Reference proteome</keyword>
<evidence type="ECO:0000313" key="2">
    <source>
        <dbReference type="Proteomes" id="UP001224682"/>
    </source>
</evidence>
<evidence type="ECO:0008006" key="3">
    <source>
        <dbReference type="Google" id="ProtNLM"/>
    </source>
</evidence>
<gene>
    <name evidence="1" type="ORF">J2S75_002837</name>
</gene>
<dbReference type="Proteomes" id="UP001224682">
    <property type="component" value="Unassembled WGS sequence"/>
</dbReference>
<dbReference type="RefSeq" id="WP_307020504.1">
    <property type="nucleotide sequence ID" value="NZ_JAUSUI010000005.1"/>
</dbReference>
<protein>
    <recommendedName>
        <fullName evidence="3">Exo-alpha-sialidase</fullName>
    </recommendedName>
</protein>
<sequence>MPDIIFPVSSAPGRRPLEGQGRLLNCLTEVLQEGGQSSYSRRPAPGLRTCVDTTEDGVCRGGIVVQGVLLLCINDRCIKIEQSGSTYTATDLGELPGEGPVFFAANNASPPPDIVATTSVGAYNIFTGSAPTSFVDADLPQPNSVTFLDGYFLFSIADGRIFASALNDVTINPLDFTTAQARPGGLYRVIAFGQQLYAFGPSSIEVYANTANAEGFPFSRVSVIPVGLLTAGAIAGYEDGWGASLIWVGDDRAVYRLDGGYVPQRVSTPDIDRALQSVDDPADLHALVFEHPGHTCWAIIGPNFAWVYDLTTGFWHERESYLRPTWDARFSARFNGEWIVGHASNGVVYRIDDEYRKEGTQPLVMKLRSGQNAAFPNRLAIPRADFNFVVGQGIGNGEEPIETQPRCWISYSKDGGNLFSTPVWRELGRQGAYRNRVTLNRCGMTGPMGVVWEISISDPVYFTLLSATMEVEARPR</sequence>
<evidence type="ECO:0000313" key="1">
    <source>
        <dbReference type="EMBL" id="MDQ0303803.1"/>
    </source>
</evidence>
<accession>A0ABU0BET7</accession>
<name>A0ABU0BET7_9HYPH</name>
<reference evidence="1 2" key="1">
    <citation type="submission" date="2023-07" db="EMBL/GenBank/DDBJ databases">
        <title>Genomic Encyclopedia of Type Strains, Phase IV (KMG-IV): sequencing the most valuable type-strain genomes for metagenomic binning, comparative biology and taxonomic classification.</title>
        <authorList>
            <person name="Goeker M."/>
        </authorList>
    </citation>
    <scope>NUCLEOTIDE SEQUENCE [LARGE SCALE GENOMIC DNA]</scope>
    <source>
        <strain evidence="1 2">DSM 2457</strain>
    </source>
</reference>
<organism evidence="1 2">
    <name type="scientific">Ancylobacter polymorphus</name>
    <dbReference type="NCBI Taxonomy" id="223390"/>
    <lineage>
        <taxon>Bacteria</taxon>
        <taxon>Pseudomonadati</taxon>
        <taxon>Pseudomonadota</taxon>
        <taxon>Alphaproteobacteria</taxon>
        <taxon>Hyphomicrobiales</taxon>
        <taxon>Xanthobacteraceae</taxon>
        <taxon>Ancylobacter</taxon>
    </lineage>
</organism>